<sequence length="134" mass="14545">MVGLCGGEGPICPEVSLDLDGDTRVDVEWFARSSPSLASWRVPSRRALPPSKYSDKDPIRVLGESGPMRDSLVQRATHEVSRIDRHSISGVRSSLRRNDHIVARGRVSVLSPSASRQTQPSQGSLVEPSPMGTD</sequence>
<dbReference type="EMBL" id="PGOL01000540">
    <property type="protein sequence ID" value="PKI68891.1"/>
    <property type="molecule type" value="Genomic_DNA"/>
</dbReference>
<reference evidence="2 3" key="1">
    <citation type="submission" date="2017-11" db="EMBL/GenBank/DDBJ databases">
        <title>De-novo sequencing of pomegranate (Punica granatum L.) genome.</title>
        <authorList>
            <person name="Akparov Z."/>
            <person name="Amiraslanov A."/>
            <person name="Hajiyeva S."/>
            <person name="Abbasov M."/>
            <person name="Kaur K."/>
            <person name="Hamwieh A."/>
            <person name="Solovyev V."/>
            <person name="Salamov A."/>
            <person name="Braich B."/>
            <person name="Kosarev P."/>
            <person name="Mahmoud A."/>
            <person name="Hajiyev E."/>
            <person name="Babayeva S."/>
            <person name="Izzatullayeva V."/>
            <person name="Mammadov A."/>
            <person name="Mammadov A."/>
            <person name="Sharifova S."/>
            <person name="Ojaghi J."/>
            <person name="Eynullazada K."/>
            <person name="Bayramov B."/>
            <person name="Abdulazimova A."/>
            <person name="Shahmuradov I."/>
        </authorList>
    </citation>
    <scope>NUCLEOTIDE SEQUENCE [LARGE SCALE GENOMIC DNA]</scope>
    <source>
        <strain evidence="3">cv. AG2017</strain>
        <tissue evidence="2">Leaf</tissue>
    </source>
</reference>
<feature type="region of interest" description="Disordered" evidence="1">
    <location>
        <begin position="46"/>
        <end position="68"/>
    </location>
</feature>
<evidence type="ECO:0000313" key="2">
    <source>
        <dbReference type="EMBL" id="PKI68891.1"/>
    </source>
</evidence>
<dbReference type="AlphaFoldDB" id="A0A2I0KK69"/>
<feature type="region of interest" description="Disordered" evidence="1">
    <location>
        <begin position="106"/>
        <end position="134"/>
    </location>
</feature>
<keyword evidence="3" id="KW-1185">Reference proteome</keyword>
<comment type="caution">
    <text evidence="2">The sequence shown here is derived from an EMBL/GenBank/DDBJ whole genome shotgun (WGS) entry which is preliminary data.</text>
</comment>
<accession>A0A2I0KK69</accession>
<proteinExistence type="predicted"/>
<organism evidence="2 3">
    <name type="scientific">Punica granatum</name>
    <name type="common">Pomegranate</name>
    <dbReference type="NCBI Taxonomy" id="22663"/>
    <lineage>
        <taxon>Eukaryota</taxon>
        <taxon>Viridiplantae</taxon>
        <taxon>Streptophyta</taxon>
        <taxon>Embryophyta</taxon>
        <taxon>Tracheophyta</taxon>
        <taxon>Spermatophyta</taxon>
        <taxon>Magnoliopsida</taxon>
        <taxon>eudicotyledons</taxon>
        <taxon>Gunneridae</taxon>
        <taxon>Pentapetalae</taxon>
        <taxon>rosids</taxon>
        <taxon>malvids</taxon>
        <taxon>Myrtales</taxon>
        <taxon>Lythraceae</taxon>
        <taxon>Punica</taxon>
    </lineage>
</organism>
<evidence type="ECO:0000313" key="3">
    <source>
        <dbReference type="Proteomes" id="UP000233551"/>
    </source>
</evidence>
<dbReference type="Proteomes" id="UP000233551">
    <property type="component" value="Unassembled WGS sequence"/>
</dbReference>
<protein>
    <submittedName>
        <fullName evidence="2">Uncharacterized protein</fullName>
    </submittedName>
</protein>
<feature type="compositionally biased region" description="Polar residues" evidence="1">
    <location>
        <begin position="110"/>
        <end position="124"/>
    </location>
</feature>
<gene>
    <name evidence="2" type="ORF">CRG98_010746</name>
</gene>
<evidence type="ECO:0000256" key="1">
    <source>
        <dbReference type="SAM" id="MobiDB-lite"/>
    </source>
</evidence>
<name>A0A2I0KK69_PUNGR</name>